<organism evidence="6">
    <name type="scientific">Phakopsora pachyrhizi</name>
    <name type="common">Asian soybean rust disease fungus</name>
    <dbReference type="NCBI Taxonomy" id="170000"/>
    <lineage>
        <taxon>Eukaryota</taxon>
        <taxon>Fungi</taxon>
        <taxon>Dikarya</taxon>
        <taxon>Basidiomycota</taxon>
        <taxon>Pucciniomycotina</taxon>
        <taxon>Pucciniomycetes</taxon>
        <taxon>Pucciniales</taxon>
        <taxon>Phakopsoraceae</taxon>
        <taxon>Phakopsora</taxon>
    </lineage>
</organism>
<evidence type="ECO:0000313" key="8">
    <source>
        <dbReference type="Proteomes" id="UP001153365"/>
    </source>
</evidence>
<name>A0A0S1MIK1_PHAPC</name>
<evidence type="ECO:0000256" key="4">
    <source>
        <dbReference type="RuleBase" id="RU363019"/>
    </source>
</evidence>
<dbReference type="InterPro" id="IPR020892">
    <property type="entry name" value="Cyclophilin-type_PPIase_CS"/>
</dbReference>
<dbReference type="Pfam" id="PF00160">
    <property type="entry name" value="Pro_isomerase"/>
    <property type="match status" value="1"/>
</dbReference>
<dbReference type="EMBL" id="KT246613">
    <property type="protein sequence ID" value="ALL40704.1"/>
    <property type="molecule type" value="mRNA"/>
</dbReference>
<reference evidence="6" key="1">
    <citation type="submission" date="2015-07" db="EMBL/GenBank/DDBJ databases">
        <title>Elucidating the P. pachyrhizi secretome and potential effectors.</title>
        <authorList>
            <person name="de Carvalho M.C.C.G."/>
            <person name="Nascimento L.C."/>
            <person name="Darben L.M."/>
            <person name="Polizel-Podanosqui A.M."/>
            <person name="Lopes-Caitar V.S."/>
            <person name="Rocha C.S."/>
            <person name="Qi M."/>
            <person name="Carazolle M."/>
            <person name="Kuwahara M.K."/>
            <person name="Pereira G.A.G."/>
            <person name="Abdelnoor R.V."/>
            <person name="Whitham S.A."/>
            <person name="Marcelino-Guimaraes F.C."/>
        </authorList>
    </citation>
    <scope>NUCLEOTIDE SEQUENCE</scope>
</reference>
<comment type="function">
    <text evidence="4">PPIases accelerate the folding of proteins. It catalyzes the cis-trans isomerization of proline imidic peptide bonds in oligopeptides.</text>
</comment>
<dbReference type="InterPro" id="IPR002130">
    <property type="entry name" value="Cyclophilin-type_PPIase_dom"/>
</dbReference>
<feature type="chain" id="PRO_5044513874" description="Peptidyl-prolyl cis-trans isomerase" evidence="4">
    <location>
        <begin position="25"/>
        <end position="220"/>
    </location>
</feature>
<dbReference type="Proteomes" id="UP001153365">
    <property type="component" value="Unassembled WGS sequence"/>
</dbReference>
<reference evidence="7" key="2">
    <citation type="submission" date="2022-06" db="EMBL/GenBank/DDBJ databases">
        <authorList>
            <consortium name="SYNGENTA / RWTH Aachen University"/>
        </authorList>
    </citation>
    <scope>NUCLEOTIDE SEQUENCE</scope>
</reference>
<evidence type="ECO:0000313" key="6">
    <source>
        <dbReference type="EMBL" id="ALL40704.1"/>
    </source>
</evidence>
<protein>
    <recommendedName>
        <fullName evidence="4">Peptidyl-prolyl cis-trans isomerase</fullName>
        <shortName evidence="4">PPIase</shortName>
        <ecNumber evidence="4">5.2.1.8</ecNumber>
    </recommendedName>
</protein>
<dbReference type="GO" id="GO:0003755">
    <property type="term" value="F:peptidyl-prolyl cis-trans isomerase activity"/>
    <property type="evidence" value="ECO:0007669"/>
    <property type="project" value="UniProtKB-UniRule"/>
</dbReference>
<dbReference type="PANTHER" id="PTHR11071:SF561">
    <property type="entry name" value="PEPTIDYL-PROLYL CIS-TRANS ISOMERASE D-RELATED"/>
    <property type="match status" value="1"/>
</dbReference>
<dbReference type="EMBL" id="CALTRL010005721">
    <property type="protein sequence ID" value="CAH7685373.1"/>
    <property type="molecule type" value="Genomic_DNA"/>
</dbReference>
<dbReference type="PROSITE" id="PS00170">
    <property type="entry name" value="CSA_PPIASE_1"/>
    <property type="match status" value="1"/>
</dbReference>
<dbReference type="SUPFAM" id="SSF50891">
    <property type="entry name" value="Cyclophilin-like"/>
    <property type="match status" value="1"/>
</dbReference>
<keyword evidence="8" id="KW-1185">Reference proteome</keyword>
<feature type="signal peptide" evidence="4">
    <location>
        <begin position="1"/>
        <end position="24"/>
    </location>
</feature>
<feature type="domain" description="PPIase cyclophilin-type" evidence="5">
    <location>
        <begin position="38"/>
        <end position="200"/>
    </location>
</feature>
<dbReference type="GO" id="GO:0000324">
    <property type="term" value="C:fungal-type vacuole"/>
    <property type="evidence" value="ECO:0007669"/>
    <property type="project" value="TreeGrafter"/>
</dbReference>
<dbReference type="InterPro" id="IPR029000">
    <property type="entry name" value="Cyclophilin-like_dom_sf"/>
</dbReference>
<keyword evidence="2 4" id="KW-0697">Rotamase</keyword>
<comment type="similarity">
    <text evidence="4">Belongs to the cyclophilin-type PPIase family.</text>
</comment>
<dbReference type="PROSITE" id="PS50072">
    <property type="entry name" value="CSA_PPIASE_2"/>
    <property type="match status" value="1"/>
</dbReference>
<dbReference type="AlphaFoldDB" id="A0A0S1MIK1"/>
<keyword evidence="3 4" id="KW-0413">Isomerase</keyword>
<evidence type="ECO:0000256" key="1">
    <source>
        <dbReference type="ARBA" id="ARBA00000971"/>
    </source>
</evidence>
<evidence type="ECO:0000259" key="5">
    <source>
        <dbReference type="PROSITE" id="PS50072"/>
    </source>
</evidence>
<comment type="catalytic activity">
    <reaction evidence="1 4">
        <text>[protein]-peptidylproline (omega=180) = [protein]-peptidylproline (omega=0)</text>
        <dbReference type="Rhea" id="RHEA:16237"/>
        <dbReference type="Rhea" id="RHEA-COMP:10747"/>
        <dbReference type="Rhea" id="RHEA-COMP:10748"/>
        <dbReference type="ChEBI" id="CHEBI:83833"/>
        <dbReference type="ChEBI" id="CHEBI:83834"/>
        <dbReference type="EC" id="5.2.1.8"/>
    </reaction>
</comment>
<evidence type="ECO:0000256" key="3">
    <source>
        <dbReference type="ARBA" id="ARBA00023235"/>
    </source>
</evidence>
<evidence type="ECO:0000313" key="7">
    <source>
        <dbReference type="EMBL" id="CAH7685373.1"/>
    </source>
</evidence>
<dbReference type="EC" id="5.2.1.8" evidence="4"/>
<dbReference type="Gene3D" id="2.40.100.10">
    <property type="entry name" value="Cyclophilin-like"/>
    <property type="match status" value="1"/>
</dbReference>
<dbReference type="PANTHER" id="PTHR11071">
    <property type="entry name" value="PEPTIDYL-PROLYL CIS-TRANS ISOMERASE"/>
    <property type="match status" value="1"/>
</dbReference>
<gene>
    <name evidence="7" type="ORF">PPACK8108_LOCUS19888</name>
</gene>
<dbReference type="GO" id="GO:0016018">
    <property type="term" value="F:cyclosporin A binding"/>
    <property type="evidence" value="ECO:0007669"/>
    <property type="project" value="TreeGrafter"/>
</dbReference>
<accession>A0A0S1MIK1</accession>
<evidence type="ECO:0000256" key="2">
    <source>
        <dbReference type="ARBA" id="ARBA00023110"/>
    </source>
</evidence>
<dbReference type="FunFam" id="2.40.100.10:FF:000001">
    <property type="entry name" value="Peptidyl-prolyl cis-trans isomerase"/>
    <property type="match status" value="1"/>
</dbReference>
<dbReference type="GO" id="GO:0005783">
    <property type="term" value="C:endoplasmic reticulum"/>
    <property type="evidence" value="ECO:0007669"/>
    <property type="project" value="TreeGrafter"/>
</dbReference>
<keyword evidence="4" id="KW-0732">Signal</keyword>
<proteinExistence type="evidence at transcript level"/>
<dbReference type="GO" id="GO:0006457">
    <property type="term" value="P:protein folding"/>
    <property type="evidence" value="ECO:0007669"/>
    <property type="project" value="InterPro"/>
</dbReference>
<dbReference type="PRINTS" id="PR00153">
    <property type="entry name" value="CSAPPISMRASE"/>
</dbReference>
<sequence>MRSTVLVGWITSGFVALVLHATSATQQKKGPVIVSKVYFDIQQGSKSLGRIEIGLFKGTPKTSENFRSLSVGEKRSKDGIDLSYKGSKFHRVIKNFMIQGGDFTNGDGTGGISIYGSKFPDENFKHKHTGAGIVSMANSGPNTNGSQFFICTAVTSWLDGRHVVFGKVIKGLDVVTKIEQSPTNGKDNPLEDIIISDSGEIKIEEDLDSDGKKIPLRVEL</sequence>
<dbReference type="OrthoDB" id="193499at2759"/>